<feature type="transmembrane region" description="Helical" evidence="1">
    <location>
        <begin position="244"/>
        <end position="262"/>
    </location>
</feature>
<dbReference type="PANTHER" id="PTHR37305:SF1">
    <property type="entry name" value="MEMBRANE PROTEIN"/>
    <property type="match status" value="1"/>
</dbReference>
<comment type="caution">
    <text evidence="2">The sequence shown here is derived from an EMBL/GenBank/DDBJ whole genome shotgun (WGS) entry which is preliminary data.</text>
</comment>
<keyword evidence="1" id="KW-0472">Membrane</keyword>
<evidence type="ECO:0000313" key="3">
    <source>
        <dbReference type="Proteomes" id="UP000726170"/>
    </source>
</evidence>
<feature type="transmembrane region" description="Helical" evidence="1">
    <location>
        <begin position="112"/>
        <end position="130"/>
    </location>
</feature>
<feature type="transmembrane region" description="Helical" evidence="1">
    <location>
        <begin position="151"/>
        <end position="176"/>
    </location>
</feature>
<proteinExistence type="predicted"/>
<evidence type="ECO:0000313" key="2">
    <source>
        <dbReference type="EMBL" id="MBU5484642.1"/>
    </source>
</evidence>
<evidence type="ECO:0000256" key="1">
    <source>
        <dbReference type="SAM" id="Phobius"/>
    </source>
</evidence>
<keyword evidence="1" id="KW-0812">Transmembrane</keyword>
<accession>A0ABS6EIP4</accession>
<sequence>MFKSKNGIIDLILFFILSTSMVFIKPQLEGTSDYKNENYQSVEDISKNSMTMEEQFNMKVQLLKEVSENEEKDDISKELKEISNKKLAAIKFNEYKDIKFWKVFNHRASHPFMIFIMLIIIIIVFSNIYTDEIISTVDNLILSSRNKNKVLYSKLALSIGIPTSLYAVYLGIQFIITYIQYGKPINGGLQAIRILDNPLLLKDVYTIFGFILLKIGIILIILMTLGVLASLFSFITTNSIQSTSSFLVFLFLGKAMILIKWLPKEVLLILSKINYIDLVFNFNEFAGMYSGRLKLFNMSLDVTNLCLGIMIATLFMSMFLCTSIFKKILTR</sequence>
<dbReference type="EMBL" id="JAHLQF010000002">
    <property type="protein sequence ID" value="MBU5484642.1"/>
    <property type="molecule type" value="Genomic_DNA"/>
</dbReference>
<reference evidence="2 3" key="1">
    <citation type="submission" date="2021-06" db="EMBL/GenBank/DDBJ databases">
        <authorList>
            <person name="Sun Q."/>
            <person name="Li D."/>
        </authorList>
    </citation>
    <scope>NUCLEOTIDE SEQUENCE [LARGE SCALE GENOMIC DNA]</scope>
    <source>
        <strain evidence="2 3">MSJ-11</strain>
    </source>
</reference>
<feature type="transmembrane region" description="Helical" evidence="1">
    <location>
        <begin position="7"/>
        <end position="24"/>
    </location>
</feature>
<dbReference type="Proteomes" id="UP000726170">
    <property type="component" value="Unassembled WGS sequence"/>
</dbReference>
<keyword evidence="3" id="KW-1185">Reference proteome</keyword>
<evidence type="ECO:0008006" key="4">
    <source>
        <dbReference type="Google" id="ProtNLM"/>
    </source>
</evidence>
<organism evidence="2 3">
    <name type="scientific">Clostridium mobile</name>
    <dbReference type="NCBI Taxonomy" id="2841512"/>
    <lineage>
        <taxon>Bacteria</taxon>
        <taxon>Bacillati</taxon>
        <taxon>Bacillota</taxon>
        <taxon>Clostridia</taxon>
        <taxon>Eubacteriales</taxon>
        <taxon>Clostridiaceae</taxon>
        <taxon>Clostridium</taxon>
    </lineage>
</organism>
<keyword evidence="1" id="KW-1133">Transmembrane helix</keyword>
<feature type="transmembrane region" description="Helical" evidence="1">
    <location>
        <begin position="207"/>
        <end position="232"/>
    </location>
</feature>
<feature type="transmembrane region" description="Helical" evidence="1">
    <location>
        <begin position="302"/>
        <end position="325"/>
    </location>
</feature>
<name>A0ABS6EIP4_9CLOT</name>
<dbReference type="PANTHER" id="PTHR37305">
    <property type="entry name" value="INTEGRAL MEMBRANE PROTEIN-RELATED"/>
    <property type="match status" value="1"/>
</dbReference>
<protein>
    <recommendedName>
        <fullName evidence="4">ABC-2 family transporter protein</fullName>
    </recommendedName>
</protein>
<gene>
    <name evidence="2" type="ORF">KQI86_09890</name>
</gene>